<dbReference type="EMBL" id="CP110257">
    <property type="protein sequence ID" value="UZD56524.1"/>
    <property type="molecule type" value="Genomic_DNA"/>
</dbReference>
<dbReference type="SFLD" id="SFLDG00358">
    <property type="entry name" value="Main_(cytGST)"/>
    <property type="match status" value="1"/>
</dbReference>
<dbReference type="CDD" id="cd03043">
    <property type="entry name" value="GST_N_1"/>
    <property type="match status" value="1"/>
</dbReference>
<proteinExistence type="predicted"/>
<dbReference type="SFLD" id="SFLDS00019">
    <property type="entry name" value="Glutathione_Transferase_(cytos"/>
    <property type="match status" value="1"/>
</dbReference>
<dbReference type="SUPFAM" id="SSF47616">
    <property type="entry name" value="GST C-terminal domain-like"/>
    <property type="match status" value="1"/>
</dbReference>
<dbReference type="PANTHER" id="PTHR42673:SF4">
    <property type="entry name" value="MALEYLACETOACETATE ISOMERASE"/>
    <property type="match status" value="1"/>
</dbReference>
<dbReference type="SUPFAM" id="SSF52833">
    <property type="entry name" value="Thioredoxin-like"/>
    <property type="match status" value="1"/>
</dbReference>
<evidence type="ECO:0000313" key="2">
    <source>
        <dbReference type="EMBL" id="UZD56524.1"/>
    </source>
</evidence>
<gene>
    <name evidence="2" type="ORF">OMP39_01670</name>
</gene>
<dbReference type="CDD" id="cd03194">
    <property type="entry name" value="GST_C_3"/>
    <property type="match status" value="1"/>
</dbReference>
<accession>A0ABY6MX08</accession>
<dbReference type="Gene3D" id="3.40.30.10">
    <property type="entry name" value="Glutaredoxin"/>
    <property type="match status" value="1"/>
</dbReference>
<dbReference type="PROSITE" id="PS50404">
    <property type="entry name" value="GST_NTER"/>
    <property type="match status" value="1"/>
</dbReference>
<feature type="domain" description="GST N-terminal" evidence="1">
    <location>
        <begin position="2"/>
        <end position="85"/>
    </location>
</feature>
<reference evidence="2" key="1">
    <citation type="submission" date="2022-10" db="EMBL/GenBank/DDBJ databases">
        <title>Complete genome sequence of Schlegelella aquatica LMG 23380.</title>
        <authorList>
            <person name="Musilova J."/>
            <person name="Kourilova X."/>
            <person name="Bezdicek M."/>
            <person name="Hermankova K."/>
            <person name="Obruca S."/>
            <person name="Sedlar K."/>
        </authorList>
    </citation>
    <scope>NUCLEOTIDE SEQUENCE</scope>
    <source>
        <strain evidence="2">LMG 23380</strain>
    </source>
</reference>
<sequence>MVQLIIANKNYSSWSLRPWLLMTALEIPFEEVKLRLDFEEGSEFKRFLAGYTPAGRVPVLVDEGFAVWETPAIVEYLAEKFPAKPIWPADAKARARARSVCAEMHAGFVALRQHFPMNIEASLLEVGRRVLASEPAVVRDVQRIVQMWTQLLDASGGPFLFGGFSNADAYFAPVCTRLRTYGVPVPPAVQAYVDRVWSLPAMQAWVREAMAEQDFLDFDEPYRSRRAG</sequence>
<dbReference type="Gene3D" id="1.20.1050.10">
    <property type="match status" value="1"/>
</dbReference>
<evidence type="ECO:0000313" key="3">
    <source>
        <dbReference type="Proteomes" id="UP001163266"/>
    </source>
</evidence>
<protein>
    <submittedName>
        <fullName evidence="2">Glutathione S-transferase family protein</fullName>
    </submittedName>
</protein>
<evidence type="ECO:0000259" key="1">
    <source>
        <dbReference type="PROSITE" id="PS50404"/>
    </source>
</evidence>
<dbReference type="InterPro" id="IPR036249">
    <property type="entry name" value="Thioredoxin-like_sf"/>
</dbReference>
<dbReference type="InterPro" id="IPR004045">
    <property type="entry name" value="Glutathione_S-Trfase_N"/>
</dbReference>
<dbReference type="PANTHER" id="PTHR42673">
    <property type="entry name" value="MALEYLACETOACETATE ISOMERASE"/>
    <property type="match status" value="1"/>
</dbReference>
<name>A0ABY6MX08_9BURK</name>
<keyword evidence="3" id="KW-1185">Reference proteome</keyword>
<dbReference type="RefSeq" id="WP_264894613.1">
    <property type="nucleotide sequence ID" value="NZ_CP110257.1"/>
</dbReference>
<dbReference type="InterPro" id="IPR040079">
    <property type="entry name" value="Glutathione_S-Trfase"/>
</dbReference>
<dbReference type="Proteomes" id="UP001163266">
    <property type="component" value="Chromosome"/>
</dbReference>
<organism evidence="2 3">
    <name type="scientific">Caldimonas aquatica</name>
    <dbReference type="NCBI Taxonomy" id="376175"/>
    <lineage>
        <taxon>Bacteria</taxon>
        <taxon>Pseudomonadati</taxon>
        <taxon>Pseudomonadota</taxon>
        <taxon>Betaproteobacteria</taxon>
        <taxon>Burkholderiales</taxon>
        <taxon>Sphaerotilaceae</taxon>
        <taxon>Caldimonas</taxon>
    </lineage>
</organism>
<dbReference type="Pfam" id="PF13410">
    <property type="entry name" value="GST_C_2"/>
    <property type="match status" value="1"/>
</dbReference>
<dbReference type="Pfam" id="PF13409">
    <property type="entry name" value="GST_N_2"/>
    <property type="match status" value="1"/>
</dbReference>
<dbReference type="InterPro" id="IPR036282">
    <property type="entry name" value="Glutathione-S-Trfase_C_sf"/>
</dbReference>